<dbReference type="EMBL" id="JACMHY010000002">
    <property type="protein sequence ID" value="MBC2865011.1"/>
    <property type="molecule type" value="Genomic_DNA"/>
</dbReference>
<dbReference type="OrthoDB" id="9785845at2"/>
<comment type="caution">
    <text evidence="3">The sequence shown here is derived from an EMBL/GenBank/DDBJ whole genome shotgun (WGS) entry which is preliminary data.</text>
</comment>
<gene>
    <name evidence="3" type="ORF">H1R13_08345</name>
</gene>
<dbReference type="AlphaFoldDB" id="A0A7X1HY09"/>
<dbReference type="SUPFAM" id="SSF51735">
    <property type="entry name" value="NAD(P)-binding Rossmann-fold domains"/>
    <property type="match status" value="1"/>
</dbReference>
<dbReference type="InterPro" id="IPR001509">
    <property type="entry name" value="Epimerase_deHydtase"/>
</dbReference>
<dbReference type="CDD" id="cd08946">
    <property type="entry name" value="SDR_e"/>
    <property type="match status" value="1"/>
</dbReference>
<dbReference type="RefSeq" id="WP_159663571.1">
    <property type="nucleotide sequence ID" value="NZ_JACMHY010000002.1"/>
</dbReference>
<dbReference type="Pfam" id="PF01370">
    <property type="entry name" value="Epimerase"/>
    <property type="match status" value="1"/>
</dbReference>
<dbReference type="Gene3D" id="3.40.50.720">
    <property type="entry name" value="NAD(P)-binding Rossmann-like Domain"/>
    <property type="match status" value="1"/>
</dbReference>
<feature type="domain" description="NAD-dependent epimerase/dehydratase" evidence="2">
    <location>
        <begin position="15"/>
        <end position="240"/>
    </location>
</feature>
<evidence type="ECO:0000313" key="3">
    <source>
        <dbReference type="EMBL" id="MBC2865011.1"/>
    </source>
</evidence>
<reference evidence="3 4" key="1">
    <citation type="submission" date="2020-08" db="EMBL/GenBank/DDBJ databases">
        <title>Whole-Genome Sequence of French Clinical Streptomyces mexicanus Strain Q0842.</title>
        <authorList>
            <person name="Boxberger M."/>
            <person name="La Scola B."/>
        </authorList>
    </citation>
    <scope>NUCLEOTIDE SEQUENCE [LARGE SCALE GENOMIC DNA]</scope>
    <source>
        <strain evidence="3 4">Marseille-Q0842</strain>
    </source>
</reference>
<evidence type="ECO:0000259" key="2">
    <source>
        <dbReference type="Pfam" id="PF01370"/>
    </source>
</evidence>
<proteinExistence type="inferred from homology"/>
<dbReference type="InterPro" id="IPR036291">
    <property type="entry name" value="NAD(P)-bd_dom_sf"/>
</dbReference>
<keyword evidence="4" id="KW-1185">Reference proteome</keyword>
<protein>
    <submittedName>
        <fullName evidence="3">NAD(P)-dependent oxidoreductase</fullName>
    </submittedName>
</protein>
<dbReference type="Proteomes" id="UP000517694">
    <property type="component" value="Unassembled WGS sequence"/>
</dbReference>
<dbReference type="PANTHER" id="PTHR43000">
    <property type="entry name" value="DTDP-D-GLUCOSE 4,6-DEHYDRATASE-RELATED"/>
    <property type="match status" value="1"/>
</dbReference>
<evidence type="ECO:0000313" key="4">
    <source>
        <dbReference type="Proteomes" id="UP000517694"/>
    </source>
</evidence>
<name>A0A7X1HY09_9ACTN</name>
<accession>A0A7X1HY09</accession>
<evidence type="ECO:0000256" key="1">
    <source>
        <dbReference type="ARBA" id="ARBA00007637"/>
    </source>
</evidence>
<organism evidence="3 4">
    <name type="scientific">Streptomyces mexicanus</name>
    <dbReference type="NCBI Taxonomy" id="178566"/>
    <lineage>
        <taxon>Bacteria</taxon>
        <taxon>Bacillati</taxon>
        <taxon>Actinomycetota</taxon>
        <taxon>Actinomycetes</taxon>
        <taxon>Kitasatosporales</taxon>
        <taxon>Streptomycetaceae</taxon>
        <taxon>Streptomyces</taxon>
    </lineage>
</organism>
<sequence length="312" mass="33762">MVTTYQPTITGKKLLVTGASGQIAHALAKRLAEHNEVWGIARFGDEQRRRTLEEAGVHTAKVDLVDPDFSGLPPDFDHVLHLAAHLGSTSDYEFALDVNAVGTGLLLSHFRNVQSALVMSTTGVYKPHPDAWHRYVETDPLGDPVSPSTPGYGVCKVAQEAMARYVARAYGVKIVIGRMNASYGPGGGLPSKHLARIVAGEPVVLRHDPAPYSPIFEDDIARHVGRLLTSADSSPNVVNFGGDEVVTAQEWCAYLGELVGRKPVIEYAGIPGSQPGIALDVGKRKRITGPDQWTWREGFRLMTEALAPSRLV</sequence>
<comment type="similarity">
    <text evidence="1">Belongs to the NAD(P)-dependent epimerase/dehydratase family.</text>
</comment>